<dbReference type="eggNOG" id="ENOG502QT0K">
    <property type="taxonomic scope" value="Eukaryota"/>
</dbReference>
<keyword evidence="1 5" id="KW-0732">Signal</keyword>
<evidence type="ECO:0000256" key="3">
    <source>
        <dbReference type="SAM" id="MobiDB-lite"/>
    </source>
</evidence>
<organism evidence="8">
    <name type="scientific">Naegleria gruberi</name>
    <name type="common">Amoeba</name>
    <dbReference type="NCBI Taxonomy" id="5762"/>
    <lineage>
        <taxon>Eukaryota</taxon>
        <taxon>Discoba</taxon>
        <taxon>Heterolobosea</taxon>
        <taxon>Tetramitia</taxon>
        <taxon>Eutetramitia</taxon>
        <taxon>Vahlkampfiidae</taxon>
        <taxon>Naegleria</taxon>
    </lineage>
</organism>
<dbReference type="STRING" id="5762.D2W3L9"/>
<accession>D2W3L9</accession>
<dbReference type="InterPro" id="IPR052387">
    <property type="entry name" value="Fibrocystin"/>
</dbReference>
<evidence type="ECO:0000256" key="1">
    <source>
        <dbReference type="ARBA" id="ARBA00022729"/>
    </source>
</evidence>
<name>D2W3L9_NAEGR</name>
<dbReference type="GeneID" id="8862276"/>
<feature type="region of interest" description="Disordered" evidence="3">
    <location>
        <begin position="1264"/>
        <end position="1284"/>
    </location>
</feature>
<evidence type="ECO:0000313" key="8">
    <source>
        <dbReference type="Proteomes" id="UP000006671"/>
    </source>
</evidence>
<evidence type="ECO:0000259" key="6">
    <source>
        <dbReference type="PROSITE" id="PS51484"/>
    </source>
</evidence>
<dbReference type="PANTHER" id="PTHR46769:SF2">
    <property type="entry name" value="FIBROCYSTIN-L ISOFORM 2 PRECURSOR-RELATED"/>
    <property type="match status" value="1"/>
</dbReference>
<evidence type="ECO:0000256" key="2">
    <source>
        <dbReference type="ARBA" id="ARBA00023180"/>
    </source>
</evidence>
<dbReference type="OrthoDB" id="14714at2759"/>
<keyword evidence="4" id="KW-1133">Transmembrane helix</keyword>
<dbReference type="SMART" id="SM01225">
    <property type="entry name" value="G8"/>
    <property type="match status" value="1"/>
</dbReference>
<keyword evidence="4" id="KW-0812">Transmembrane</keyword>
<dbReference type="InterPro" id="IPR019316">
    <property type="entry name" value="G8_domain"/>
</dbReference>
<feature type="domain" description="G8" evidence="6">
    <location>
        <begin position="39"/>
        <end position="166"/>
    </location>
</feature>
<dbReference type="PROSITE" id="PS51484">
    <property type="entry name" value="G8"/>
    <property type="match status" value="1"/>
</dbReference>
<feature type="signal peptide" evidence="5">
    <location>
        <begin position="1"/>
        <end position="24"/>
    </location>
</feature>
<dbReference type="RefSeq" id="XP_002669101.1">
    <property type="nucleotide sequence ID" value="XM_002669055.1"/>
</dbReference>
<evidence type="ECO:0000256" key="5">
    <source>
        <dbReference type="SAM" id="SignalP"/>
    </source>
</evidence>
<proteinExistence type="predicted"/>
<gene>
    <name evidence="7" type="ORF">NAEGRDRAFT_75989</name>
</gene>
<dbReference type="InParanoid" id="D2W3L9"/>
<evidence type="ECO:0000313" key="7">
    <source>
        <dbReference type="EMBL" id="EFC36357.1"/>
    </source>
</evidence>
<feature type="transmembrane region" description="Helical" evidence="4">
    <location>
        <begin position="1294"/>
        <end position="1317"/>
    </location>
</feature>
<dbReference type="PANTHER" id="PTHR46769">
    <property type="entry name" value="POLYCYSTIC KIDNEY AND HEPATIC DISEASE 1 (AUTOSOMAL RECESSIVE)-LIKE 1"/>
    <property type="match status" value="1"/>
</dbReference>
<dbReference type="VEuPathDB" id="AmoebaDB:NAEGRDRAFT_75989"/>
<keyword evidence="2" id="KW-0325">Glycoprotein</keyword>
<dbReference type="Pfam" id="PF10162">
    <property type="entry name" value="G8"/>
    <property type="match status" value="1"/>
</dbReference>
<keyword evidence="4" id="KW-0472">Membrane</keyword>
<dbReference type="Proteomes" id="UP000006671">
    <property type="component" value="Unassembled WGS sequence"/>
</dbReference>
<reference evidence="7 8" key="1">
    <citation type="journal article" date="2010" name="Cell">
        <title>The genome of Naegleria gruberi illuminates early eukaryotic versatility.</title>
        <authorList>
            <person name="Fritz-Laylin L.K."/>
            <person name="Prochnik S.E."/>
            <person name="Ginger M.L."/>
            <person name="Dacks J.B."/>
            <person name="Carpenter M.L."/>
            <person name="Field M.C."/>
            <person name="Kuo A."/>
            <person name="Paredez A."/>
            <person name="Chapman J."/>
            <person name="Pham J."/>
            <person name="Shu S."/>
            <person name="Neupane R."/>
            <person name="Cipriano M."/>
            <person name="Mancuso J."/>
            <person name="Tu H."/>
            <person name="Salamov A."/>
            <person name="Lindquist E."/>
            <person name="Shapiro H."/>
            <person name="Lucas S."/>
            <person name="Grigoriev I.V."/>
            <person name="Cande W.Z."/>
            <person name="Fulton C."/>
            <person name="Rokhsar D.S."/>
            <person name="Dawson S.C."/>
        </authorList>
    </citation>
    <scope>NUCLEOTIDE SEQUENCE [LARGE SCALE GENOMIC DNA]</scope>
    <source>
        <strain evidence="7 8">NEG-M</strain>
    </source>
</reference>
<dbReference type="Pfam" id="PF24606">
    <property type="entry name" value="CEMIP_beta-hel"/>
    <property type="match status" value="1"/>
</dbReference>
<dbReference type="InterPro" id="IPR055401">
    <property type="entry name" value="CEMIP_beta-hel_dom"/>
</dbReference>
<dbReference type="KEGG" id="ngr:NAEGRDRAFT_75989"/>
<protein>
    <recommendedName>
        <fullName evidence="6">G8 domain-containing protein</fullName>
    </recommendedName>
</protein>
<sequence>MSNKQRVLTGLVFFILLVVGLVNCQTNCPQDAQGLTLFSSVTGFSVADSQITISTAVKVDKSPPNKLRSITVLNGGSLIFDNTNLTLNVDFIRVESGASWIMGSATCPITSKIVLTFYGARTTENDIGTDPFDNVNMGSKGIGFLSGSKVQIFGQVDYPTFTDLAVTAVKGSNQIKLSESVSWRVGDSIVIATSDYGELLDYTKVTSSLIGWARGVKFPDQNEERIITQVLDGGKTIVLDAPLNYTHYSDGNKIKPEVGLLSRRIVFQGDNSSDASQFGGHFMVRLVTQFQVEGIEIRKFGQYGLMGRYSFHLHLLENTAQGTALGTQYYIKGCSVHDSFQRCYVVHDTNYFLLQDNVCFNANGHCYFLEDGSEVGNVFKHNLGIRPKPVYDLAYRLIPSDSDVAVFWITNPNNTFVDNHAMGGKHSFWFTMPTFPTGASASLYAPGSINPRTAPPKPFSGNVAHSGQNGLFIDDMEKSDGTTELAGYYPAIEALIDNFTAYKMRGYGIWARCGNIVFKNLYLTDNMRQMNSPPGTSYITDSIMIAESENVGDYTLRPSVDIGNRTRPNAYYSTTTVIKGYETYDNGGAELLRNVTFRNFVTDKYKRAGCLSVLDNFFRLHTRNRYCDLKFENSPQRVFLDTVTYENHKGAALMDIDGSITGVEAGAWISGTDPIQNFEGCITRYDWNNASVCPLMGESYFQLRVTNYNISSSVIIDPNGVSHPDFKDNSKRVPRLILTDLLRGIQGTVSGVQSSGGDFAMQANIPARGFYSIKFNWDLPPPNPMNLNMQSSGAGDWAVFVAQYPLGTTFSVTSSNDPKTLNLCDSLEDVINFPTQCYYFNATTGHFYIKLKNTNSKSGKKEWYGFVDYGNYGSSAAINVTATCPNDYCGATQSLPSNPRETYRVYMKEDRFVGRLEMCQQAAVSPLASGSSQAVGSVFAFLNYNDRLLDIVLHHNMNNRATLVEVGVGAPGSVERMITITIRFGLQLSYGEWVDLLKGRIFVKVSSIENPTGHLRAQLYCSGKCNLPPAVPITSPCTVKNASEVITLYDEGATFKSTGFTNGPYAGASPDYYVANITYPFNPICGNSSYYFGLKKGGFQLYRGSVVNVDTSIFKYFEFFIKGTNSSGSIDLNLAFAWYNTTSKAFITIGRGITTNATYIQHYKIDDTRVTRVRYPLTDLGFQGVQPFSRFAFSLNNNGQYREMILDNIRFVGDQGTEETSRYITSSEIKTWDSVSSCGVSANPDVDPLKMASLFFDVTNEVRSGQDTVPEPGTSTTPISPSASNNTVIPRSSIVSGACSIGMNMLLMVIIVLVSAAF</sequence>
<evidence type="ECO:0000256" key="4">
    <source>
        <dbReference type="SAM" id="Phobius"/>
    </source>
</evidence>
<keyword evidence="8" id="KW-1185">Reference proteome</keyword>
<dbReference type="EMBL" id="GG738932">
    <property type="protein sequence ID" value="EFC36357.1"/>
    <property type="molecule type" value="Genomic_DNA"/>
</dbReference>
<feature type="chain" id="PRO_5003038550" description="G8 domain-containing protein" evidence="5">
    <location>
        <begin position="25"/>
        <end position="1318"/>
    </location>
</feature>